<evidence type="ECO:0008006" key="4">
    <source>
        <dbReference type="Google" id="ProtNLM"/>
    </source>
</evidence>
<dbReference type="GO" id="GO:0006310">
    <property type="term" value="P:DNA recombination"/>
    <property type="evidence" value="ECO:0007669"/>
    <property type="project" value="UniProtKB-KW"/>
</dbReference>
<name>A0A2T9YFS7_9FUNG</name>
<evidence type="ECO:0000313" key="3">
    <source>
        <dbReference type="Proteomes" id="UP000245383"/>
    </source>
</evidence>
<keyword evidence="3" id="KW-1185">Reference proteome</keyword>
<evidence type="ECO:0000256" key="1">
    <source>
        <dbReference type="ARBA" id="ARBA00023172"/>
    </source>
</evidence>
<dbReference type="GO" id="GO:0015074">
    <property type="term" value="P:DNA integration"/>
    <property type="evidence" value="ECO:0007669"/>
    <property type="project" value="InterPro"/>
</dbReference>
<accession>A0A2T9YFS7</accession>
<protein>
    <recommendedName>
        <fullName evidence="4">Tyr recombinase domain-containing protein</fullName>
    </recommendedName>
</protein>
<keyword evidence="1" id="KW-0233">DNA recombination</keyword>
<dbReference type="PANTHER" id="PTHR35617">
    <property type="entry name" value="PHAGE_INTEGRASE DOMAIN-CONTAINING PROTEIN"/>
    <property type="match status" value="1"/>
</dbReference>
<dbReference type="AlphaFoldDB" id="A0A2T9YFS7"/>
<organism evidence="2 3">
    <name type="scientific">Smittium simulii</name>
    <dbReference type="NCBI Taxonomy" id="133385"/>
    <lineage>
        <taxon>Eukaryota</taxon>
        <taxon>Fungi</taxon>
        <taxon>Fungi incertae sedis</taxon>
        <taxon>Zoopagomycota</taxon>
        <taxon>Kickxellomycotina</taxon>
        <taxon>Harpellomycetes</taxon>
        <taxon>Harpellales</taxon>
        <taxon>Legeriomycetaceae</taxon>
        <taxon>Smittium</taxon>
    </lineage>
</organism>
<reference evidence="2 3" key="1">
    <citation type="journal article" date="2018" name="MBio">
        <title>Comparative Genomics Reveals the Core Gene Toolbox for the Fungus-Insect Symbiosis.</title>
        <authorList>
            <person name="Wang Y."/>
            <person name="Stata M."/>
            <person name="Wang W."/>
            <person name="Stajich J.E."/>
            <person name="White M.M."/>
            <person name="Moncalvo J.M."/>
        </authorList>
    </citation>
    <scope>NUCLEOTIDE SEQUENCE [LARGE SCALE GENOMIC DNA]</scope>
    <source>
        <strain evidence="2 3">SWE-8-4</strain>
    </source>
</reference>
<dbReference type="Proteomes" id="UP000245383">
    <property type="component" value="Unassembled WGS sequence"/>
</dbReference>
<comment type="caution">
    <text evidence="2">The sequence shown here is derived from an EMBL/GenBank/DDBJ whole genome shotgun (WGS) entry which is preliminary data.</text>
</comment>
<sequence>MQQDMQENFFEAINDLTKKVRFLYIEREQQGAQQAQDMEVQILSVTIHTRRSPILIEERKEIIYECPKFLGMKYTPPPLNEAATSAAQKNDAALTEFKCPIIIIQGNEDLEFAHTMRELLSDVASSITQNRINNLHKSMGLPARVSILVEPTVKLLVENKQLDALLAAKKPTARSPTNNLNTKNLTAKSFWLIAVCGFLRASDIHRVDYERTEISNNSIKLIICAPKKKRKSSPIERLVEIKAHSDEILCPVIAYKIYKQRIANISCPKPDVNDKNLKMNHLFRNTKDFSKPLTVDSISRIIKSIAIIAVKDKKEITPKAKAIEATIAARTGISTDKILTQANWSSYYMFSSYYKLSKDFYSNITESVLSELT</sequence>
<evidence type="ECO:0000313" key="2">
    <source>
        <dbReference type="EMBL" id="PVU91197.1"/>
    </source>
</evidence>
<dbReference type="Gene3D" id="1.10.443.10">
    <property type="entry name" value="Intergrase catalytic core"/>
    <property type="match status" value="1"/>
</dbReference>
<dbReference type="InterPro" id="IPR013762">
    <property type="entry name" value="Integrase-like_cat_sf"/>
</dbReference>
<dbReference type="InterPro" id="IPR011010">
    <property type="entry name" value="DNA_brk_join_enz"/>
</dbReference>
<gene>
    <name evidence="2" type="ORF">BB561_004514</name>
</gene>
<proteinExistence type="predicted"/>
<dbReference type="EMBL" id="MBFR01000215">
    <property type="protein sequence ID" value="PVU91197.1"/>
    <property type="molecule type" value="Genomic_DNA"/>
</dbReference>
<dbReference type="SUPFAM" id="SSF56349">
    <property type="entry name" value="DNA breaking-rejoining enzymes"/>
    <property type="match status" value="1"/>
</dbReference>
<dbReference type="OrthoDB" id="5963861at2759"/>
<dbReference type="GO" id="GO:0003677">
    <property type="term" value="F:DNA binding"/>
    <property type="evidence" value="ECO:0007669"/>
    <property type="project" value="InterPro"/>
</dbReference>
<dbReference type="PANTHER" id="PTHR35617:SF3">
    <property type="entry name" value="CORE-BINDING (CB) DOMAIN-CONTAINING PROTEIN"/>
    <property type="match status" value="1"/>
</dbReference>